<evidence type="ECO:0000256" key="6">
    <source>
        <dbReference type="ARBA" id="ARBA00040165"/>
    </source>
</evidence>
<name>E4WRH2_OIKDI</name>
<evidence type="ECO:0000256" key="8">
    <source>
        <dbReference type="SAM" id="MobiDB-lite"/>
    </source>
</evidence>
<dbReference type="Proteomes" id="UP000001307">
    <property type="component" value="Unassembled WGS sequence"/>
</dbReference>
<dbReference type="GO" id="GO:0005634">
    <property type="term" value="C:nucleus"/>
    <property type="evidence" value="ECO:0007669"/>
    <property type="project" value="TreeGrafter"/>
</dbReference>
<accession>E4WRH2</accession>
<proteinExistence type="predicted"/>
<keyword evidence="4" id="KW-0804">Transcription</keyword>
<evidence type="ECO:0000256" key="7">
    <source>
        <dbReference type="SAM" id="Coils"/>
    </source>
</evidence>
<evidence type="ECO:0000313" key="11">
    <source>
        <dbReference type="EMBL" id="CBY33743.1"/>
    </source>
</evidence>
<feature type="compositionally biased region" description="Polar residues" evidence="8">
    <location>
        <begin position="226"/>
        <end position="246"/>
    </location>
</feature>
<dbReference type="PROSITE" id="PS50217">
    <property type="entry name" value="BZIP"/>
    <property type="match status" value="1"/>
</dbReference>
<keyword evidence="2" id="KW-0805">Transcription regulation</keyword>
<feature type="region of interest" description="Disordered" evidence="8">
    <location>
        <begin position="204"/>
        <end position="251"/>
    </location>
</feature>
<evidence type="ECO:0000259" key="9">
    <source>
        <dbReference type="PROSITE" id="PS50217"/>
    </source>
</evidence>
<dbReference type="InterPro" id="IPR004827">
    <property type="entry name" value="bZIP"/>
</dbReference>
<keyword evidence="5" id="KW-0539">Nucleus</keyword>
<dbReference type="InParanoid" id="E4WRH2"/>
<dbReference type="CDD" id="cd14691">
    <property type="entry name" value="bZIP_XBP1"/>
    <property type="match status" value="1"/>
</dbReference>
<sequence>MDSIGLTAIPRPIPTCGLPKMPTTISAVTTSSTNSNTKMNSQQQKPLPPKRCLSPPRHSPPDPNKPVINPITNRKSYDHIIDRELRKKLKNRESAQAARDRKKAKMMALERQLGDMADRNKFLENENRELKGRLQRVEAEAFWRLVKQPGENGNMEGNPMMPNGMHPNMHSNMHVDGQQIPPELHQLHQRQMQLLFENGGFNQAAMQQGQNPTPMQIQNQQQQSQKSDGTETASISDIESTDSNPFATLRLPKGEPFDVEQLAELAGSRASDLLALTARRFSLSSASSELAASVNPEHLDDWILRNFKGEGSPLSNKAASTGYSSGSCDSPDHSGEPASPEFAGNWVGASGSNRTSSSDSGCIVNDNCFSQKLPPFKLEK</sequence>
<feature type="domain" description="BZIP" evidence="9">
    <location>
        <begin position="81"/>
        <end position="140"/>
    </location>
</feature>
<evidence type="ECO:0000256" key="5">
    <source>
        <dbReference type="ARBA" id="ARBA00023242"/>
    </source>
</evidence>
<dbReference type="PANTHER" id="PTHR46542">
    <property type="entry name" value="X-BOX BINDING PROTEIN 1"/>
    <property type="match status" value="1"/>
</dbReference>
<dbReference type="InterPro" id="IPR046347">
    <property type="entry name" value="bZIP_sf"/>
</dbReference>
<organism evidence="10">
    <name type="scientific">Oikopleura dioica</name>
    <name type="common">Tunicate</name>
    <dbReference type="NCBI Taxonomy" id="34765"/>
    <lineage>
        <taxon>Eukaryota</taxon>
        <taxon>Metazoa</taxon>
        <taxon>Chordata</taxon>
        <taxon>Tunicata</taxon>
        <taxon>Appendicularia</taxon>
        <taxon>Copelata</taxon>
        <taxon>Oikopleuridae</taxon>
        <taxon>Oikopleura</taxon>
    </lineage>
</organism>
<keyword evidence="7" id="KW-0175">Coiled coil</keyword>
<evidence type="ECO:0000256" key="1">
    <source>
        <dbReference type="ARBA" id="ARBA00022843"/>
    </source>
</evidence>
<evidence type="ECO:0000256" key="4">
    <source>
        <dbReference type="ARBA" id="ARBA00023163"/>
    </source>
</evidence>
<feature type="compositionally biased region" description="Low complexity" evidence="8">
    <location>
        <begin position="348"/>
        <end position="361"/>
    </location>
</feature>
<evidence type="ECO:0000256" key="3">
    <source>
        <dbReference type="ARBA" id="ARBA00023125"/>
    </source>
</evidence>
<dbReference type="PROSITE" id="PS00036">
    <property type="entry name" value="BZIP_BASIC"/>
    <property type="match status" value="1"/>
</dbReference>
<dbReference type="InterPro" id="IPR052470">
    <property type="entry name" value="ER_Stress-Reg_TF"/>
</dbReference>
<dbReference type="Gene3D" id="1.20.5.170">
    <property type="match status" value="1"/>
</dbReference>
<feature type="compositionally biased region" description="Polar residues" evidence="8">
    <location>
        <begin position="204"/>
        <end position="215"/>
    </location>
</feature>
<dbReference type="Proteomes" id="UP000011014">
    <property type="component" value="Unassembled WGS sequence"/>
</dbReference>
<feature type="compositionally biased region" description="Low complexity" evidence="8">
    <location>
        <begin position="216"/>
        <end position="225"/>
    </location>
</feature>
<dbReference type="EMBL" id="FN654444">
    <property type="protein sequence ID" value="CBY33743.1"/>
    <property type="molecule type" value="Genomic_DNA"/>
</dbReference>
<feature type="region of interest" description="Disordered" evidence="8">
    <location>
        <begin position="314"/>
        <end position="380"/>
    </location>
</feature>
<dbReference type="OrthoDB" id="20960at2759"/>
<keyword evidence="1" id="KW-0832">Ubl conjugation</keyword>
<keyword evidence="12" id="KW-1185">Reference proteome</keyword>
<dbReference type="GO" id="GO:0000977">
    <property type="term" value="F:RNA polymerase II transcription regulatory region sequence-specific DNA binding"/>
    <property type="evidence" value="ECO:0007669"/>
    <property type="project" value="TreeGrafter"/>
</dbReference>
<feature type="region of interest" description="Disordered" evidence="8">
    <location>
        <begin position="1"/>
        <end position="75"/>
    </location>
</feature>
<dbReference type="EMBL" id="FN653015">
    <property type="protein sequence ID" value="CBY20353.1"/>
    <property type="molecule type" value="Genomic_DNA"/>
</dbReference>
<dbReference type="PANTHER" id="PTHR46542:SF1">
    <property type="entry name" value="X-BOX BINDING PROTEIN 1"/>
    <property type="match status" value="1"/>
</dbReference>
<keyword evidence="3" id="KW-0238">DNA-binding</keyword>
<evidence type="ECO:0000313" key="10">
    <source>
        <dbReference type="EMBL" id="CBY20353.1"/>
    </source>
</evidence>
<evidence type="ECO:0000256" key="2">
    <source>
        <dbReference type="ARBA" id="ARBA00023015"/>
    </source>
</evidence>
<dbReference type="SMART" id="SM00338">
    <property type="entry name" value="BRLZ"/>
    <property type="match status" value="1"/>
</dbReference>
<reference evidence="10" key="1">
    <citation type="journal article" date="2010" name="Science">
        <title>Plasticity of animal genome architecture unmasked by rapid evolution of a pelagic tunicate.</title>
        <authorList>
            <person name="Denoeud F."/>
            <person name="Henriet S."/>
            <person name="Mungpakdee S."/>
            <person name="Aury J.M."/>
            <person name="Da Silva C."/>
            <person name="Brinkmann H."/>
            <person name="Mikhaleva J."/>
            <person name="Olsen L.C."/>
            <person name="Jubin C."/>
            <person name="Canestro C."/>
            <person name="Bouquet J.M."/>
            <person name="Danks G."/>
            <person name="Poulain J."/>
            <person name="Campsteijn C."/>
            <person name="Adamski M."/>
            <person name="Cross I."/>
            <person name="Yadetie F."/>
            <person name="Muffato M."/>
            <person name="Louis A."/>
            <person name="Butcher S."/>
            <person name="Tsagkogeorga G."/>
            <person name="Konrad A."/>
            <person name="Singh S."/>
            <person name="Jensen M.F."/>
            <person name="Cong E.H."/>
            <person name="Eikeseth-Otteraa H."/>
            <person name="Noel B."/>
            <person name="Anthouard V."/>
            <person name="Porcel B.M."/>
            <person name="Kachouri-Lafond R."/>
            <person name="Nishino A."/>
            <person name="Ugolini M."/>
            <person name="Chourrout P."/>
            <person name="Nishida H."/>
            <person name="Aasland R."/>
            <person name="Huzurbazar S."/>
            <person name="Westhof E."/>
            <person name="Delsuc F."/>
            <person name="Lehrach H."/>
            <person name="Reinhardt R."/>
            <person name="Weissenbach J."/>
            <person name="Roy S.W."/>
            <person name="Artiguenave F."/>
            <person name="Postlethwait J.H."/>
            <person name="Manak J.R."/>
            <person name="Thompson E.M."/>
            <person name="Jaillon O."/>
            <person name="Du Pasquier L."/>
            <person name="Boudinot P."/>
            <person name="Liberles D.A."/>
            <person name="Volff J.N."/>
            <person name="Philippe H."/>
            <person name="Lenhard B."/>
            <person name="Roest Crollius H."/>
            <person name="Wincker P."/>
            <person name="Chourrout D."/>
        </authorList>
    </citation>
    <scope>NUCLEOTIDE SEQUENCE [LARGE SCALE GENOMIC DNA]</scope>
</reference>
<evidence type="ECO:0000313" key="12">
    <source>
        <dbReference type="Proteomes" id="UP000001307"/>
    </source>
</evidence>
<feature type="compositionally biased region" description="Polar residues" evidence="8">
    <location>
        <begin position="314"/>
        <end position="328"/>
    </location>
</feature>
<dbReference type="SUPFAM" id="SSF57959">
    <property type="entry name" value="Leucine zipper domain"/>
    <property type="match status" value="1"/>
</dbReference>
<feature type="coiled-coil region" evidence="7">
    <location>
        <begin position="92"/>
        <end position="140"/>
    </location>
</feature>
<gene>
    <name evidence="10" type="ORF">GSOID_T00000346001</name>
    <name evidence="11" type="ORF">GSOID_T00021688001</name>
</gene>
<feature type="compositionally biased region" description="Low complexity" evidence="8">
    <location>
        <begin position="23"/>
        <end position="41"/>
    </location>
</feature>
<dbReference type="GO" id="GO:0000981">
    <property type="term" value="F:DNA-binding transcription factor activity, RNA polymerase II-specific"/>
    <property type="evidence" value="ECO:0007669"/>
    <property type="project" value="TreeGrafter"/>
</dbReference>
<dbReference type="AlphaFoldDB" id="E4WRH2"/>
<protein>
    <recommendedName>
        <fullName evidence="6">X-box-binding protein 1</fullName>
    </recommendedName>
</protein>
<dbReference type="Pfam" id="PF07716">
    <property type="entry name" value="bZIP_2"/>
    <property type="match status" value="1"/>
</dbReference>